<evidence type="ECO:0000256" key="1">
    <source>
        <dbReference type="ARBA" id="ARBA00022679"/>
    </source>
</evidence>
<gene>
    <name evidence="3" type="ORF">JOC74_004159</name>
</gene>
<reference evidence="3 4" key="1">
    <citation type="submission" date="2021-01" db="EMBL/GenBank/DDBJ databases">
        <title>Genomic Encyclopedia of Type Strains, Phase IV (KMG-IV): sequencing the most valuable type-strain genomes for metagenomic binning, comparative biology and taxonomic classification.</title>
        <authorList>
            <person name="Goeker M."/>
        </authorList>
    </citation>
    <scope>NUCLEOTIDE SEQUENCE [LARGE SCALE GENOMIC DNA]</scope>
    <source>
        <strain evidence="3 4">DSM 103394</strain>
    </source>
</reference>
<dbReference type="Proteomes" id="UP000674416">
    <property type="component" value="Unassembled WGS sequence"/>
</dbReference>
<dbReference type="Pfam" id="PF00583">
    <property type="entry name" value="Acetyltransf_1"/>
    <property type="match status" value="1"/>
</dbReference>
<organism evidence="3 4">
    <name type="scientific">Bacillus capparidis</name>
    <dbReference type="NCBI Taxonomy" id="1840411"/>
    <lineage>
        <taxon>Bacteria</taxon>
        <taxon>Bacillati</taxon>
        <taxon>Bacillota</taxon>
        <taxon>Bacilli</taxon>
        <taxon>Bacillales</taxon>
        <taxon>Bacillaceae</taxon>
        <taxon>Bacillus</taxon>
    </lineage>
</organism>
<dbReference type="InterPro" id="IPR016181">
    <property type="entry name" value="Acyl_CoA_acyltransferase"/>
</dbReference>
<keyword evidence="4" id="KW-1185">Reference proteome</keyword>
<dbReference type="CDD" id="cd04301">
    <property type="entry name" value="NAT_SF"/>
    <property type="match status" value="1"/>
</dbReference>
<evidence type="ECO:0000313" key="3">
    <source>
        <dbReference type="EMBL" id="MBP1083631.1"/>
    </source>
</evidence>
<sequence>MSQNVSITDLEEQDRETVRQLLIDSYSQYEKKFENPDMWLNYLANISASVDNPQIDRILVAKNGQSVLGTLQLFESSEKAYGRPELEIFSPIVRLLAVHPEARGRGVGQALLKESCQYAKLKRAESLYLHSTDLMQKAIQLYEWLGFKRDESKEFYNQNILVKCYRFDLIKEEGEFHEPNRTRSPFNFNPPPYAPISRAVKRGV</sequence>
<dbReference type="InterPro" id="IPR050769">
    <property type="entry name" value="NAT_camello-type"/>
</dbReference>
<dbReference type="PANTHER" id="PTHR13947:SF37">
    <property type="entry name" value="LD18367P"/>
    <property type="match status" value="1"/>
</dbReference>
<dbReference type="InterPro" id="IPR000182">
    <property type="entry name" value="GNAT_dom"/>
</dbReference>
<protein>
    <submittedName>
        <fullName evidence="3">GNAT superfamily N-acetyltransferase</fullName>
    </submittedName>
</protein>
<feature type="domain" description="N-acetyltransferase" evidence="2">
    <location>
        <begin position="5"/>
        <end position="170"/>
    </location>
</feature>
<accession>A0ABS4D1Z2</accession>
<keyword evidence="1" id="KW-0808">Transferase</keyword>
<proteinExistence type="predicted"/>
<evidence type="ECO:0000313" key="4">
    <source>
        <dbReference type="Proteomes" id="UP000674416"/>
    </source>
</evidence>
<dbReference type="RefSeq" id="WP_082363659.1">
    <property type="nucleotide sequence ID" value="NZ_JAFDST010000006.1"/>
</dbReference>
<dbReference type="EMBL" id="JAFDST010000006">
    <property type="protein sequence ID" value="MBP1083631.1"/>
    <property type="molecule type" value="Genomic_DNA"/>
</dbReference>
<name>A0ABS4D1Z2_9BACI</name>
<dbReference type="PROSITE" id="PS51186">
    <property type="entry name" value="GNAT"/>
    <property type="match status" value="1"/>
</dbReference>
<dbReference type="SUPFAM" id="SSF55729">
    <property type="entry name" value="Acyl-CoA N-acyltransferases (Nat)"/>
    <property type="match status" value="1"/>
</dbReference>
<dbReference type="Gene3D" id="3.40.630.30">
    <property type="match status" value="1"/>
</dbReference>
<evidence type="ECO:0000259" key="2">
    <source>
        <dbReference type="PROSITE" id="PS51186"/>
    </source>
</evidence>
<comment type="caution">
    <text evidence="3">The sequence shown here is derived from an EMBL/GenBank/DDBJ whole genome shotgun (WGS) entry which is preliminary data.</text>
</comment>
<dbReference type="PANTHER" id="PTHR13947">
    <property type="entry name" value="GNAT FAMILY N-ACETYLTRANSFERASE"/>
    <property type="match status" value="1"/>
</dbReference>